<name>A0A9D2TAN5_9FIRM</name>
<dbReference type="Pfam" id="PF04073">
    <property type="entry name" value="tRNA_edit"/>
    <property type="match status" value="1"/>
</dbReference>
<dbReference type="InterPro" id="IPR036754">
    <property type="entry name" value="YbaK/aa-tRNA-synt-asso_dom_sf"/>
</dbReference>
<reference evidence="6" key="1">
    <citation type="journal article" date="2021" name="PeerJ">
        <title>Extensive microbial diversity within the chicken gut microbiome revealed by metagenomics and culture.</title>
        <authorList>
            <person name="Gilroy R."/>
            <person name="Ravi A."/>
            <person name="Getino M."/>
            <person name="Pursley I."/>
            <person name="Horton D.L."/>
            <person name="Alikhan N.F."/>
            <person name="Baker D."/>
            <person name="Gharbi K."/>
            <person name="Hall N."/>
            <person name="Watson M."/>
            <person name="Adriaenssens E.M."/>
            <person name="Foster-Nyarko E."/>
            <person name="Jarju S."/>
            <person name="Secka A."/>
            <person name="Antonio M."/>
            <person name="Oren A."/>
            <person name="Chaudhuri R.R."/>
            <person name="La Ragione R."/>
            <person name="Hildebrand F."/>
            <person name="Pallen M.J."/>
        </authorList>
    </citation>
    <scope>NUCLEOTIDE SEQUENCE</scope>
    <source>
        <strain evidence="6">ChiBcec2-3848</strain>
    </source>
</reference>
<evidence type="ECO:0000256" key="3">
    <source>
        <dbReference type="ARBA" id="ARBA00023239"/>
    </source>
</evidence>
<dbReference type="PANTHER" id="PTHR30411">
    <property type="entry name" value="CYTOPLASMIC PROTEIN"/>
    <property type="match status" value="1"/>
</dbReference>
<organism evidence="6 7">
    <name type="scientific">Candidatus Blautia merdavium</name>
    <dbReference type="NCBI Taxonomy" id="2838494"/>
    <lineage>
        <taxon>Bacteria</taxon>
        <taxon>Bacillati</taxon>
        <taxon>Bacillota</taxon>
        <taxon>Clostridia</taxon>
        <taxon>Lachnospirales</taxon>
        <taxon>Lachnospiraceae</taxon>
        <taxon>Blautia</taxon>
    </lineage>
</organism>
<dbReference type="PIRSF" id="PIRSF006181">
    <property type="entry name" value="EbsC_YbaK"/>
    <property type="match status" value="1"/>
</dbReference>
<gene>
    <name evidence="6" type="primary">ybaK</name>
    <name evidence="6" type="ORF">H9753_04870</name>
</gene>
<dbReference type="EC" id="4.2.-.-" evidence="4"/>
<evidence type="ECO:0000313" key="7">
    <source>
        <dbReference type="Proteomes" id="UP000823886"/>
    </source>
</evidence>
<reference evidence="6" key="2">
    <citation type="submission" date="2021-04" db="EMBL/GenBank/DDBJ databases">
        <authorList>
            <person name="Gilroy R."/>
        </authorList>
    </citation>
    <scope>NUCLEOTIDE SEQUENCE</scope>
    <source>
        <strain evidence="6">ChiBcec2-3848</strain>
    </source>
</reference>
<dbReference type="GO" id="GO:0002161">
    <property type="term" value="F:aminoacyl-tRNA deacylase activity"/>
    <property type="evidence" value="ECO:0007669"/>
    <property type="project" value="InterPro"/>
</dbReference>
<dbReference type="GO" id="GO:0006412">
    <property type="term" value="P:translation"/>
    <property type="evidence" value="ECO:0007669"/>
    <property type="project" value="UniProtKB-KW"/>
</dbReference>
<feature type="domain" description="YbaK/aminoacyl-tRNA synthetase-associated" evidence="5">
    <location>
        <begin position="39"/>
        <end position="148"/>
    </location>
</feature>
<dbReference type="PANTHER" id="PTHR30411:SF0">
    <property type="entry name" value="CYS-TRNA(PRO)_CYS-TRNA(CYS) DEACYLASE YBAK"/>
    <property type="match status" value="1"/>
</dbReference>
<dbReference type="NCBIfam" id="TIGR00011">
    <property type="entry name" value="YbaK_EbsC"/>
    <property type="match status" value="1"/>
</dbReference>
<protein>
    <recommendedName>
        <fullName evidence="4">Cys-tRNA(Pro)/Cys-tRNA(Cys) deacylase</fullName>
        <ecNumber evidence="4">4.2.-.-</ecNumber>
    </recommendedName>
</protein>
<dbReference type="AlphaFoldDB" id="A0A9D2TAN5"/>
<sequence>MGKQKELKTNAMRILEKNKVPYEAIQYECEEFIDGLHTAQKTGAPVEQSFKTLVVQGKSREYYVLVIPIAEEIDLKTAAKAVGEKSVEMIHVKDITKVTGYVRGGCSPLGMKKNYPTVIHESAKNYEQIYVSGGKIGITLKVNPFQLAETVHARFEDIIAGDRRDQ</sequence>
<evidence type="ECO:0000313" key="6">
    <source>
        <dbReference type="EMBL" id="HJC62934.1"/>
    </source>
</evidence>
<evidence type="ECO:0000256" key="4">
    <source>
        <dbReference type="PIRNR" id="PIRNR006181"/>
    </source>
</evidence>
<dbReference type="Gene3D" id="3.90.960.10">
    <property type="entry name" value="YbaK/aminoacyl-tRNA synthetase-associated domain"/>
    <property type="match status" value="1"/>
</dbReference>
<proteinExistence type="inferred from homology"/>
<dbReference type="InterPro" id="IPR004369">
    <property type="entry name" value="Prolyl-tRNA_editing_YbaK/EbsC"/>
</dbReference>
<evidence type="ECO:0000259" key="5">
    <source>
        <dbReference type="Pfam" id="PF04073"/>
    </source>
</evidence>
<keyword evidence="3 4" id="KW-0456">Lyase</keyword>
<dbReference type="CDD" id="cd00002">
    <property type="entry name" value="YbaK_deacylase"/>
    <property type="match status" value="1"/>
</dbReference>
<accession>A0A9D2TAN5</accession>
<comment type="similarity">
    <text evidence="1 4">Belongs to the prolyl-tRNA editing family. YbaK/EbsC subfamily.</text>
</comment>
<dbReference type="EMBL" id="DWVZ01000061">
    <property type="protein sequence ID" value="HJC62934.1"/>
    <property type="molecule type" value="Genomic_DNA"/>
</dbReference>
<evidence type="ECO:0000256" key="1">
    <source>
        <dbReference type="ARBA" id="ARBA00009798"/>
    </source>
</evidence>
<comment type="caution">
    <text evidence="6">The sequence shown here is derived from an EMBL/GenBank/DDBJ whole genome shotgun (WGS) entry which is preliminary data.</text>
</comment>
<dbReference type="GO" id="GO:0016829">
    <property type="term" value="F:lyase activity"/>
    <property type="evidence" value="ECO:0007669"/>
    <property type="project" value="UniProtKB-KW"/>
</dbReference>
<dbReference type="Proteomes" id="UP000823886">
    <property type="component" value="Unassembled WGS sequence"/>
</dbReference>
<dbReference type="SUPFAM" id="SSF55826">
    <property type="entry name" value="YbaK/ProRS associated domain"/>
    <property type="match status" value="1"/>
</dbReference>
<evidence type="ECO:0000256" key="2">
    <source>
        <dbReference type="ARBA" id="ARBA00022917"/>
    </source>
</evidence>
<dbReference type="InterPro" id="IPR007214">
    <property type="entry name" value="YbaK/aa-tRNA-synth-assoc-dom"/>
</dbReference>
<keyword evidence="2 4" id="KW-0648">Protein biosynthesis</keyword>